<evidence type="ECO:0000313" key="1">
    <source>
        <dbReference type="EnsemblMetazoa" id="XP_022671064"/>
    </source>
</evidence>
<dbReference type="AlphaFoldDB" id="A0A7M7KV02"/>
<dbReference type="Proteomes" id="UP000594260">
    <property type="component" value="Unplaced"/>
</dbReference>
<dbReference type="EnsemblMetazoa" id="XM_022815329">
    <property type="protein sequence ID" value="XP_022671064"/>
    <property type="gene ID" value="LOC111254460"/>
</dbReference>
<sequence length="159" mass="18074">MRRWITPEPGSCQPKLASQLQFRVGLRRAVLPCRIDVCGYTTGDTQTAIISEKIGQLLGWVLPDHGIAGRSETRSNQQQRNDSIDSVYCHNYNHRISNATTAEQLTELMRSTDGELERHRHGELGPQHSLVHSHLKSFNKYRLRDFQDIAVILAAGEIW</sequence>
<dbReference type="GeneID" id="111254460"/>
<keyword evidence="2" id="KW-1185">Reference proteome</keyword>
<dbReference type="InParanoid" id="A0A7M7KV02"/>
<proteinExistence type="predicted"/>
<dbReference type="RefSeq" id="XP_022671064.1">
    <property type="nucleotide sequence ID" value="XM_022815329.1"/>
</dbReference>
<name>A0A7M7KV02_VARDE</name>
<dbReference type="KEGG" id="vde:111254460"/>
<protein>
    <submittedName>
        <fullName evidence="1">Uncharacterized protein</fullName>
    </submittedName>
</protein>
<reference evidence="1" key="1">
    <citation type="submission" date="2021-01" db="UniProtKB">
        <authorList>
            <consortium name="EnsemblMetazoa"/>
        </authorList>
    </citation>
    <scope>IDENTIFICATION</scope>
</reference>
<accession>A0A7M7KV02</accession>
<organism evidence="1 2">
    <name type="scientific">Varroa destructor</name>
    <name type="common">Honeybee mite</name>
    <dbReference type="NCBI Taxonomy" id="109461"/>
    <lineage>
        <taxon>Eukaryota</taxon>
        <taxon>Metazoa</taxon>
        <taxon>Ecdysozoa</taxon>
        <taxon>Arthropoda</taxon>
        <taxon>Chelicerata</taxon>
        <taxon>Arachnida</taxon>
        <taxon>Acari</taxon>
        <taxon>Parasitiformes</taxon>
        <taxon>Mesostigmata</taxon>
        <taxon>Gamasina</taxon>
        <taxon>Dermanyssoidea</taxon>
        <taxon>Varroidae</taxon>
        <taxon>Varroa</taxon>
    </lineage>
</organism>
<evidence type="ECO:0000313" key="2">
    <source>
        <dbReference type="Proteomes" id="UP000594260"/>
    </source>
</evidence>